<dbReference type="InterPro" id="IPR047057">
    <property type="entry name" value="MerR_fam"/>
</dbReference>
<dbReference type="PROSITE" id="PS50937">
    <property type="entry name" value="HTH_MERR_2"/>
    <property type="match status" value="1"/>
</dbReference>
<gene>
    <name evidence="3" type="ORF">FC62_GL001450</name>
</gene>
<evidence type="ECO:0000259" key="2">
    <source>
        <dbReference type="PROSITE" id="PS50937"/>
    </source>
</evidence>
<dbReference type="SUPFAM" id="SSF46955">
    <property type="entry name" value="Putative DNA-binding domain"/>
    <property type="match status" value="1"/>
</dbReference>
<evidence type="ECO:0000313" key="4">
    <source>
        <dbReference type="Proteomes" id="UP000050909"/>
    </source>
</evidence>
<dbReference type="CDD" id="cd01109">
    <property type="entry name" value="HTH_YyaN"/>
    <property type="match status" value="1"/>
</dbReference>
<dbReference type="PANTHER" id="PTHR30204:SF82">
    <property type="entry name" value="TRANSCRIPTIONAL REGULATOR, MERR FAMILY"/>
    <property type="match status" value="1"/>
</dbReference>
<organism evidence="3 4">
    <name type="scientific">Amylolactobacillus amylotrophicus DSM 20534</name>
    <dbReference type="NCBI Taxonomy" id="1423722"/>
    <lineage>
        <taxon>Bacteria</taxon>
        <taxon>Bacillati</taxon>
        <taxon>Bacillota</taxon>
        <taxon>Bacilli</taxon>
        <taxon>Lactobacillales</taxon>
        <taxon>Lactobacillaceae</taxon>
        <taxon>Amylolactobacillus</taxon>
    </lineage>
</organism>
<proteinExistence type="predicted"/>
<name>A0A0R1H090_9LACO</name>
<sequence length="141" mass="16291">MAKNLLIGEVAAQFRLTVPTIRYYDQEGLIPNLQKNESGQRVFTAENIDALQIIECLKDSGMAIKDIKQFMQWVSEGDETLYNRREMFVHLRAQMQEKMNRLQQTMHVLDYKVGYYGKAVQDGTEKYVKQTAKPIAEIING</sequence>
<dbReference type="GO" id="GO:0003700">
    <property type="term" value="F:DNA-binding transcription factor activity"/>
    <property type="evidence" value="ECO:0007669"/>
    <property type="project" value="InterPro"/>
</dbReference>
<dbReference type="Gene3D" id="1.10.1660.10">
    <property type="match status" value="1"/>
</dbReference>
<dbReference type="InterPro" id="IPR009061">
    <property type="entry name" value="DNA-bd_dom_put_sf"/>
</dbReference>
<comment type="caution">
    <text evidence="3">The sequence shown here is derived from an EMBL/GenBank/DDBJ whole genome shotgun (WGS) entry which is preliminary data.</text>
</comment>
<dbReference type="SMART" id="SM00422">
    <property type="entry name" value="HTH_MERR"/>
    <property type="match status" value="1"/>
</dbReference>
<dbReference type="PANTHER" id="PTHR30204">
    <property type="entry name" value="REDOX-CYCLING DRUG-SENSING TRANSCRIPTIONAL ACTIVATOR SOXR"/>
    <property type="match status" value="1"/>
</dbReference>
<accession>A0A0R1H090</accession>
<feature type="domain" description="HTH merR-type" evidence="2">
    <location>
        <begin position="4"/>
        <end position="73"/>
    </location>
</feature>
<dbReference type="EMBL" id="AZCV01000007">
    <property type="protein sequence ID" value="KRK37108.1"/>
    <property type="molecule type" value="Genomic_DNA"/>
</dbReference>
<dbReference type="Proteomes" id="UP000050909">
    <property type="component" value="Unassembled WGS sequence"/>
</dbReference>
<keyword evidence="4" id="KW-1185">Reference proteome</keyword>
<evidence type="ECO:0000256" key="1">
    <source>
        <dbReference type="ARBA" id="ARBA00023125"/>
    </source>
</evidence>
<keyword evidence="1" id="KW-0238">DNA-binding</keyword>
<protein>
    <submittedName>
        <fullName evidence="3">Transcriptional regulator</fullName>
    </submittedName>
</protein>
<dbReference type="RefSeq" id="WP_056945787.1">
    <property type="nucleotide sequence ID" value="NZ_AZCV01000007.1"/>
</dbReference>
<dbReference type="InterPro" id="IPR000551">
    <property type="entry name" value="MerR-type_HTH_dom"/>
</dbReference>
<dbReference type="Pfam" id="PF13411">
    <property type="entry name" value="MerR_1"/>
    <property type="match status" value="1"/>
</dbReference>
<dbReference type="PATRIC" id="fig|1423722.3.peg.1477"/>
<dbReference type="GO" id="GO:0003677">
    <property type="term" value="F:DNA binding"/>
    <property type="evidence" value="ECO:0007669"/>
    <property type="project" value="UniProtKB-KW"/>
</dbReference>
<reference evidence="3 4" key="1">
    <citation type="journal article" date="2015" name="Genome Announc.">
        <title>Expanding the biotechnology potential of lactobacilli through comparative genomics of 213 strains and associated genera.</title>
        <authorList>
            <person name="Sun Z."/>
            <person name="Harris H.M."/>
            <person name="McCann A."/>
            <person name="Guo C."/>
            <person name="Argimon S."/>
            <person name="Zhang W."/>
            <person name="Yang X."/>
            <person name="Jeffery I.B."/>
            <person name="Cooney J.C."/>
            <person name="Kagawa T.F."/>
            <person name="Liu W."/>
            <person name="Song Y."/>
            <person name="Salvetti E."/>
            <person name="Wrobel A."/>
            <person name="Rasinkangas P."/>
            <person name="Parkhill J."/>
            <person name="Rea M.C."/>
            <person name="O'Sullivan O."/>
            <person name="Ritari J."/>
            <person name="Douillard F.P."/>
            <person name="Paul Ross R."/>
            <person name="Yang R."/>
            <person name="Briner A.E."/>
            <person name="Felis G.E."/>
            <person name="de Vos W.M."/>
            <person name="Barrangou R."/>
            <person name="Klaenhammer T.R."/>
            <person name="Caufield P.W."/>
            <person name="Cui Y."/>
            <person name="Zhang H."/>
            <person name="O'Toole P.W."/>
        </authorList>
    </citation>
    <scope>NUCLEOTIDE SEQUENCE [LARGE SCALE GENOMIC DNA]</scope>
    <source>
        <strain evidence="3 4">DSM 20534</strain>
    </source>
</reference>
<dbReference type="AlphaFoldDB" id="A0A0R1H090"/>
<evidence type="ECO:0000313" key="3">
    <source>
        <dbReference type="EMBL" id="KRK37108.1"/>
    </source>
</evidence>